<evidence type="ECO:0000256" key="1">
    <source>
        <dbReference type="SAM" id="MobiDB-lite"/>
    </source>
</evidence>
<protein>
    <submittedName>
        <fullName evidence="2">Uncharacterized protein</fullName>
    </submittedName>
</protein>
<proteinExistence type="predicted"/>
<dbReference type="STRING" id="4572.M7ZGR1"/>
<dbReference type="EMBL" id="KD127810">
    <property type="protein sequence ID" value="EMS58826.1"/>
    <property type="molecule type" value="Genomic_DNA"/>
</dbReference>
<organism evidence="2">
    <name type="scientific">Triticum urartu</name>
    <name type="common">Red wild einkorn</name>
    <name type="synonym">Crithodium urartu</name>
    <dbReference type="NCBI Taxonomy" id="4572"/>
    <lineage>
        <taxon>Eukaryota</taxon>
        <taxon>Viridiplantae</taxon>
        <taxon>Streptophyta</taxon>
        <taxon>Embryophyta</taxon>
        <taxon>Tracheophyta</taxon>
        <taxon>Spermatophyta</taxon>
        <taxon>Magnoliopsida</taxon>
        <taxon>Liliopsida</taxon>
        <taxon>Poales</taxon>
        <taxon>Poaceae</taxon>
        <taxon>BOP clade</taxon>
        <taxon>Pooideae</taxon>
        <taxon>Triticodae</taxon>
        <taxon>Triticeae</taxon>
        <taxon>Triticinae</taxon>
        <taxon>Triticum</taxon>
    </lineage>
</organism>
<feature type="region of interest" description="Disordered" evidence="1">
    <location>
        <begin position="1"/>
        <end position="56"/>
    </location>
</feature>
<gene>
    <name evidence="2" type="ORF">TRIUR3_04458</name>
</gene>
<dbReference type="AlphaFoldDB" id="M7ZGR1"/>
<sequence length="156" mass="17470">MEPAKRLRLATVSGRQPFSSMTGRGLRQLDSAWRMERRRRGRAPSPTSAAGRGGAGGWRYDGIDWWPSVVRRRCPGRGGSWRRNPPRRTRKEIEPAKYGVMSVATSCGERMHEIVVEEVGSARSSGSDDAERWMGVMERSFARMDAEAMSSKVKGQ</sequence>
<reference evidence="2" key="1">
    <citation type="journal article" date="2013" name="Nature">
        <title>Draft genome of the wheat A-genome progenitor Triticum urartu.</title>
        <authorList>
            <person name="Ling H.Q."/>
            <person name="Zhao S."/>
            <person name="Liu D."/>
            <person name="Wang J."/>
            <person name="Sun H."/>
            <person name="Zhang C."/>
            <person name="Fan H."/>
            <person name="Li D."/>
            <person name="Dong L."/>
            <person name="Tao Y."/>
            <person name="Gao C."/>
            <person name="Wu H."/>
            <person name="Li Y."/>
            <person name="Cui Y."/>
            <person name="Guo X."/>
            <person name="Zheng S."/>
            <person name="Wang B."/>
            <person name="Yu K."/>
            <person name="Liang Q."/>
            <person name="Yang W."/>
            <person name="Lou X."/>
            <person name="Chen J."/>
            <person name="Feng M."/>
            <person name="Jian J."/>
            <person name="Zhang X."/>
            <person name="Luo G."/>
            <person name="Jiang Y."/>
            <person name="Liu J."/>
            <person name="Wang Z."/>
            <person name="Sha Y."/>
            <person name="Zhang B."/>
            <person name="Wu H."/>
            <person name="Tang D."/>
            <person name="Shen Q."/>
            <person name="Xue P."/>
            <person name="Zou S."/>
            <person name="Wang X."/>
            <person name="Liu X."/>
            <person name="Wang F."/>
            <person name="Yang Y."/>
            <person name="An X."/>
            <person name="Dong Z."/>
            <person name="Zhang K."/>
            <person name="Zhang X."/>
            <person name="Luo M.C."/>
            <person name="Dvorak J."/>
            <person name="Tong Y."/>
            <person name="Wang J."/>
            <person name="Yang H."/>
            <person name="Li Z."/>
            <person name="Wang D."/>
            <person name="Zhang A."/>
            <person name="Wang J."/>
        </authorList>
    </citation>
    <scope>NUCLEOTIDE SEQUENCE</scope>
</reference>
<evidence type="ECO:0000313" key="2">
    <source>
        <dbReference type="EMBL" id="EMS58826.1"/>
    </source>
</evidence>
<name>M7ZGR1_TRIUA</name>
<feature type="compositionally biased region" description="Polar residues" evidence="1">
    <location>
        <begin position="13"/>
        <end position="22"/>
    </location>
</feature>
<accession>M7ZGR1</accession>